<name>A0A5N6TR23_ASPAV</name>
<keyword evidence="1 2" id="KW-0238">DNA-binding</keyword>
<dbReference type="AlphaFoldDB" id="A0A5N6TR23"/>
<reference evidence="3 4" key="1">
    <citation type="submission" date="2019-04" db="EMBL/GenBank/DDBJ databases">
        <title>Friends and foes A comparative genomics study of 23 Aspergillus species from section Flavi.</title>
        <authorList>
            <consortium name="DOE Joint Genome Institute"/>
            <person name="Kjaerbolling I."/>
            <person name="Vesth T."/>
            <person name="Frisvad J.C."/>
            <person name="Nybo J.L."/>
            <person name="Theobald S."/>
            <person name="Kildgaard S."/>
            <person name="Isbrandt T."/>
            <person name="Kuo A."/>
            <person name="Sato A."/>
            <person name="Lyhne E.K."/>
            <person name="Kogle M.E."/>
            <person name="Wiebenga A."/>
            <person name="Kun R.S."/>
            <person name="Lubbers R.J."/>
            <person name="Makela M.R."/>
            <person name="Barry K."/>
            <person name="Chovatia M."/>
            <person name="Clum A."/>
            <person name="Daum C."/>
            <person name="Haridas S."/>
            <person name="He G."/>
            <person name="LaButti K."/>
            <person name="Lipzen A."/>
            <person name="Mondo S."/>
            <person name="Riley R."/>
            <person name="Salamov A."/>
            <person name="Simmons B.A."/>
            <person name="Magnuson J.K."/>
            <person name="Henrissat B."/>
            <person name="Mortensen U.H."/>
            <person name="Larsen T.O."/>
            <person name="Devries R.P."/>
            <person name="Grigoriev I.V."/>
            <person name="Machida M."/>
            <person name="Baker S.E."/>
            <person name="Andersen M.R."/>
        </authorList>
    </citation>
    <scope>NUCLEOTIDE SEQUENCE [LARGE SCALE GENOMIC DNA]</scope>
    <source>
        <strain evidence="3 4">IBT 18842</strain>
    </source>
</reference>
<gene>
    <name evidence="3" type="ORF">BDV25DRAFT_157997</name>
</gene>
<dbReference type="Proteomes" id="UP000325780">
    <property type="component" value="Unassembled WGS sequence"/>
</dbReference>
<dbReference type="Pfam" id="PF00436">
    <property type="entry name" value="SSB"/>
    <property type="match status" value="1"/>
</dbReference>
<dbReference type="EMBL" id="ML742154">
    <property type="protein sequence ID" value="KAE8148589.1"/>
    <property type="molecule type" value="Genomic_DNA"/>
</dbReference>
<evidence type="ECO:0000256" key="1">
    <source>
        <dbReference type="ARBA" id="ARBA00023125"/>
    </source>
</evidence>
<evidence type="ECO:0000313" key="3">
    <source>
        <dbReference type="EMBL" id="KAE8148589.1"/>
    </source>
</evidence>
<evidence type="ECO:0000256" key="2">
    <source>
        <dbReference type="PROSITE-ProRule" id="PRU00252"/>
    </source>
</evidence>
<keyword evidence="4" id="KW-1185">Reference proteome</keyword>
<organism evidence="3 4">
    <name type="scientific">Aspergillus avenaceus</name>
    <dbReference type="NCBI Taxonomy" id="36643"/>
    <lineage>
        <taxon>Eukaryota</taxon>
        <taxon>Fungi</taxon>
        <taxon>Dikarya</taxon>
        <taxon>Ascomycota</taxon>
        <taxon>Pezizomycotina</taxon>
        <taxon>Eurotiomycetes</taxon>
        <taxon>Eurotiomycetidae</taxon>
        <taxon>Eurotiales</taxon>
        <taxon>Aspergillaceae</taxon>
        <taxon>Aspergillus</taxon>
        <taxon>Aspergillus subgen. Circumdati</taxon>
    </lineage>
</organism>
<accession>A0A5N6TR23</accession>
<dbReference type="GO" id="GO:0003697">
    <property type="term" value="F:single-stranded DNA binding"/>
    <property type="evidence" value="ECO:0007669"/>
    <property type="project" value="InterPro"/>
</dbReference>
<dbReference type="GO" id="GO:0006260">
    <property type="term" value="P:DNA replication"/>
    <property type="evidence" value="ECO:0007669"/>
    <property type="project" value="InterPro"/>
</dbReference>
<dbReference type="InterPro" id="IPR011344">
    <property type="entry name" value="ssDNA-bd"/>
</dbReference>
<protein>
    <recommendedName>
        <fullName evidence="5">SsDNA binding protein</fullName>
    </recommendedName>
</protein>
<dbReference type="OrthoDB" id="1078367at2759"/>
<proteinExistence type="predicted"/>
<evidence type="ECO:0000313" key="4">
    <source>
        <dbReference type="Proteomes" id="UP000325780"/>
    </source>
</evidence>
<dbReference type="InterPro" id="IPR012340">
    <property type="entry name" value="NA-bd_OB-fold"/>
</dbReference>
<dbReference type="InterPro" id="IPR000424">
    <property type="entry name" value="Primosome_PriB/ssb"/>
</dbReference>
<dbReference type="Gene3D" id="2.40.50.140">
    <property type="entry name" value="Nucleic acid-binding proteins"/>
    <property type="match status" value="1"/>
</dbReference>
<dbReference type="NCBIfam" id="TIGR00621">
    <property type="entry name" value="ssb"/>
    <property type="match status" value="1"/>
</dbReference>
<dbReference type="SUPFAM" id="SSF50249">
    <property type="entry name" value="Nucleic acid-binding proteins"/>
    <property type="match status" value="1"/>
</dbReference>
<evidence type="ECO:0008006" key="5">
    <source>
        <dbReference type="Google" id="ProtNLM"/>
    </source>
</evidence>
<dbReference type="PROSITE" id="PS50935">
    <property type="entry name" value="SSB"/>
    <property type="match status" value="1"/>
</dbReference>
<sequence>MSAFASSLRPIMGVAPRGALSTRSFSSSPAHSVARMILTGRLVNQPEMTATANGQDVIKYTLASNHGSKSSQKASFFKISNFEQNEHSRQFLLGLPKGTLVYFEGDAAMRQWEDAEGKNRTALSLVQRRIEILRRPYTDEKASEHSGESESA</sequence>
<dbReference type="CDD" id="cd04496">
    <property type="entry name" value="SSB_OBF"/>
    <property type="match status" value="1"/>
</dbReference>